<evidence type="ECO:0000256" key="11">
    <source>
        <dbReference type="ARBA" id="ARBA00022843"/>
    </source>
</evidence>
<dbReference type="InterPro" id="IPR034752">
    <property type="entry name" value="Mis18"/>
</dbReference>
<dbReference type="GO" id="GO:0000775">
    <property type="term" value="C:chromosome, centromeric region"/>
    <property type="evidence" value="ECO:0007669"/>
    <property type="project" value="UniProtKB-SubCell"/>
</dbReference>
<evidence type="ECO:0000256" key="10">
    <source>
        <dbReference type="ARBA" id="ARBA00022833"/>
    </source>
</evidence>
<feature type="region of interest" description="Disordered" evidence="17">
    <location>
        <begin position="1"/>
        <end position="23"/>
    </location>
</feature>
<evidence type="ECO:0000256" key="16">
    <source>
        <dbReference type="ARBA" id="ARBA00046705"/>
    </source>
</evidence>
<keyword evidence="12" id="KW-0539">Nucleus</keyword>
<dbReference type="InterPro" id="IPR004910">
    <property type="entry name" value="Yippee/Mis18/Cereblon"/>
</dbReference>
<feature type="compositionally biased region" description="Polar residues" evidence="17">
    <location>
        <begin position="11"/>
        <end position="23"/>
    </location>
</feature>
<organism evidence="19 20">
    <name type="scientific">Anser brachyrhynchus</name>
    <name type="common">Pink-footed goose</name>
    <dbReference type="NCBI Taxonomy" id="132585"/>
    <lineage>
        <taxon>Eukaryota</taxon>
        <taxon>Metazoa</taxon>
        <taxon>Chordata</taxon>
        <taxon>Craniata</taxon>
        <taxon>Vertebrata</taxon>
        <taxon>Euteleostomi</taxon>
        <taxon>Archelosauria</taxon>
        <taxon>Archosauria</taxon>
        <taxon>Dinosauria</taxon>
        <taxon>Saurischia</taxon>
        <taxon>Theropoda</taxon>
        <taxon>Coelurosauria</taxon>
        <taxon>Aves</taxon>
        <taxon>Neognathae</taxon>
        <taxon>Galloanserae</taxon>
        <taxon>Anseriformes</taxon>
        <taxon>Anatidae</taxon>
        <taxon>Anserinae</taxon>
        <taxon>Anser</taxon>
    </lineage>
</organism>
<evidence type="ECO:0000256" key="3">
    <source>
        <dbReference type="ARBA" id="ARBA00004584"/>
    </source>
</evidence>
<comment type="function">
    <text evidence="1">Required for recruitment of CENPA to centromeres and normal chromosome segregation during mitosis.</text>
</comment>
<dbReference type="Ensembl" id="ENSABRT00000024071.1">
    <property type="protein sequence ID" value="ENSABRP00000016920.1"/>
    <property type="gene ID" value="ENSABRG00000014795.1"/>
</dbReference>
<sequence>MCKHKVWSHKSPPQNTKRPDRCQTSFCLQGERTNTKKISKRMLDSSLLEVGGGWDAAAAAAGRRPQPQPQPPPAGQAEGDEEDLMPMVFLCAGCKRPVGDTLSWVTNDEETGCVLLRSASASVSVDKEQKLSKRPGDPECSKTKSQWVTPFLNKGGHRGLSVFYFSSCVSVICTPKHLDYKRDLFCFSVDSIESYVLGSSEKQAVTDEEPLTLESRAALEEALERVRLNLASFFVYVTTMKYSLNCSCRATCNRSTLWVLTYAITSCYLII</sequence>
<dbReference type="Pfam" id="PF03226">
    <property type="entry name" value="Yippee-Mis18"/>
    <property type="match status" value="2"/>
</dbReference>
<dbReference type="GO" id="GO:0000785">
    <property type="term" value="C:chromatin"/>
    <property type="evidence" value="ECO:0007669"/>
    <property type="project" value="TreeGrafter"/>
</dbReference>
<keyword evidence="5" id="KW-1017">Isopeptide bond</keyword>
<dbReference type="GO" id="GO:0046872">
    <property type="term" value="F:metal ion binding"/>
    <property type="evidence" value="ECO:0007669"/>
    <property type="project" value="UniProtKB-KW"/>
</dbReference>
<evidence type="ECO:0000256" key="17">
    <source>
        <dbReference type="SAM" id="MobiDB-lite"/>
    </source>
</evidence>
<reference evidence="19" key="1">
    <citation type="submission" date="2025-08" db="UniProtKB">
        <authorList>
            <consortium name="Ensembl"/>
        </authorList>
    </citation>
    <scope>IDENTIFICATION</scope>
</reference>
<reference evidence="19" key="2">
    <citation type="submission" date="2025-09" db="UniProtKB">
        <authorList>
            <consortium name="Ensembl"/>
        </authorList>
    </citation>
    <scope>IDENTIFICATION</scope>
</reference>
<evidence type="ECO:0000313" key="20">
    <source>
        <dbReference type="Proteomes" id="UP000694426"/>
    </source>
</evidence>
<dbReference type="GO" id="GO:0005634">
    <property type="term" value="C:nucleus"/>
    <property type="evidence" value="ECO:0007669"/>
    <property type="project" value="UniProtKB-SubCell"/>
</dbReference>
<proteinExistence type="predicted"/>
<evidence type="ECO:0000259" key="18">
    <source>
        <dbReference type="PROSITE" id="PS51793"/>
    </source>
</evidence>
<evidence type="ECO:0000256" key="15">
    <source>
        <dbReference type="ARBA" id="ARBA00039650"/>
    </source>
</evidence>
<evidence type="ECO:0000256" key="5">
    <source>
        <dbReference type="ARBA" id="ARBA00022499"/>
    </source>
</evidence>
<evidence type="ECO:0000256" key="8">
    <source>
        <dbReference type="ARBA" id="ARBA00022723"/>
    </source>
</evidence>
<dbReference type="AlphaFoldDB" id="A0A8B9CA36"/>
<dbReference type="GO" id="GO:0007059">
    <property type="term" value="P:chromosome segregation"/>
    <property type="evidence" value="ECO:0007669"/>
    <property type="project" value="TreeGrafter"/>
</dbReference>
<dbReference type="PANTHER" id="PTHR16431:SF2">
    <property type="entry name" value="PROTEIN MIS18-ALPHA"/>
    <property type="match status" value="1"/>
</dbReference>
<keyword evidence="13" id="KW-0131">Cell cycle</keyword>
<keyword evidence="14" id="KW-0137">Centromere</keyword>
<dbReference type="PANTHER" id="PTHR16431">
    <property type="entry name" value="NEUROGENIC PROTEIN MASTERMIND"/>
    <property type="match status" value="1"/>
</dbReference>
<keyword evidence="9" id="KW-0498">Mitosis</keyword>
<keyword evidence="20" id="KW-1185">Reference proteome</keyword>
<evidence type="ECO:0000256" key="9">
    <source>
        <dbReference type="ARBA" id="ARBA00022776"/>
    </source>
</evidence>
<evidence type="ECO:0000256" key="14">
    <source>
        <dbReference type="ARBA" id="ARBA00023328"/>
    </source>
</evidence>
<name>A0A8B9CA36_9AVES</name>
<dbReference type="PROSITE" id="PS51793">
    <property type="entry name" value="MIS18"/>
    <property type="match status" value="1"/>
</dbReference>
<evidence type="ECO:0000256" key="6">
    <source>
        <dbReference type="ARBA" id="ARBA00022553"/>
    </source>
</evidence>
<keyword evidence="11" id="KW-0832">Ubl conjugation</keyword>
<keyword evidence="4" id="KW-0158">Chromosome</keyword>
<gene>
    <name evidence="19" type="primary">MIS18A</name>
</gene>
<dbReference type="GeneTree" id="ENSGT00940000154267"/>
<keyword evidence="6" id="KW-0597">Phosphoprotein</keyword>
<keyword evidence="7" id="KW-0132">Cell division</keyword>
<evidence type="ECO:0000313" key="19">
    <source>
        <dbReference type="Ensembl" id="ENSABRP00000016920.1"/>
    </source>
</evidence>
<dbReference type="GO" id="GO:0051301">
    <property type="term" value="P:cell division"/>
    <property type="evidence" value="ECO:0007669"/>
    <property type="project" value="UniProtKB-KW"/>
</dbReference>
<evidence type="ECO:0000256" key="1">
    <source>
        <dbReference type="ARBA" id="ARBA00003694"/>
    </source>
</evidence>
<feature type="domain" description="Mis18" evidence="18">
    <location>
        <begin position="86"/>
        <end position="197"/>
    </location>
</feature>
<accession>A0A8B9CA36</accession>
<protein>
    <recommendedName>
        <fullName evidence="15">Protein Mis18-alpha</fullName>
    </recommendedName>
</protein>
<evidence type="ECO:0000256" key="2">
    <source>
        <dbReference type="ARBA" id="ARBA00004123"/>
    </source>
</evidence>
<evidence type="ECO:0000256" key="13">
    <source>
        <dbReference type="ARBA" id="ARBA00023306"/>
    </source>
</evidence>
<comment type="subcellular location">
    <subcellularLocation>
        <location evidence="3">Chromosome</location>
        <location evidence="3">Centromere</location>
    </subcellularLocation>
    <subcellularLocation>
        <location evidence="2">Nucleus</location>
    </subcellularLocation>
</comment>
<feature type="region of interest" description="Disordered" evidence="17">
    <location>
        <begin position="57"/>
        <end position="80"/>
    </location>
</feature>
<keyword evidence="10" id="KW-0862">Zinc</keyword>
<evidence type="ECO:0000256" key="4">
    <source>
        <dbReference type="ARBA" id="ARBA00022454"/>
    </source>
</evidence>
<dbReference type="GO" id="GO:0034080">
    <property type="term" value="P:CENP-A containing chromatin assembly"/>
    <property type="evidence" value="ECO:0007669"/>
    <property type="project" value="TreeGrafter"/>
</dbReference>
<evidence type="ECO:0000256" key="7">
    <source>
        <dbReference type="ARBA" id="ARBA00022618"/>
    </source>
</evidence>
<dbReference type="Proteomes" id="UP000694426">
    <property type="component" value="Unplaced"/>
</dbReference>
<evidence type="ECO:0000256" key="12">
    <source>
        <dbReference type="ARBA" id="ARBA00023242"/>
    </source>
</evidence>
<comment type="subunit">
    <text evidence="16">Homodimer, and heterodimer with OIP5/MIS18B. Identified in a complex containing MIS18A, OIP5/MIS18B, MIS18BP1, RBBP7 and RBBP4.</text>
</comment>
<keyword evidence="8" id="KW-0479">Metal-binding</keyword>